<dbReference type="Proteomes" id="UP000501094">
    <property type="component" value="Chromosome"/>
</dbReference>
<keyword evidence="11" id="KW-1185">Reference proteome</keyword>
<dbReference type="Pfam" id="PF02224">
    <property type="entry name" value="Cytidylate_kin"/>
    <property type="match status" value="1"/>
</dbReference>
<evidence type="ECO:0000256" key="3">
    <source>
        <dbReference type="ARBA" id="ARBA00022741"/>
    </source>
</evidence>
<keyword evidence="4 8" id="KW-0418">Kinase</keyword>
<name>A0A6H1Q237_9PROT</name>
<keyword evidence="2 8" id="KW-0808">Transferase</keyword>
<evidence type="ECO:0000256" key="7">
    <source>
        <dbReference type="ARBA" id="ARBA00048478"/>
    </source>
</evidence>
<evidence type="ECO:0000313" key="11">
    <source>
        <dbReference type="Proteomes" id="UP000501094"/>
    </source>
</evidence>
<dbReference type="RefSeq" id="WP_168606766.1">
    <property type="nucleotide sequence ID" value="NZ_CP038852.1"/>
</dbReference>
<protein>
    <recommendedName>
        <fullName evidence="8">Cytidylate kinase</fullName>
        <shortName evidence="8">CK</shortName>
        <ecNumber evidence="8">2.7.4.25</ecNumber>
    </recommendedName>
    <alternativeName>
        <fullName evidence="8">Cytidine monophosphate kinase</fullName>
        <shortName evidence="8">CMP kinase</shortName>
    </alternativeName>
</protein>
<evidence type="ECO:0000256" key="4">
    <source>
        <dbReference type="ARBA" id="ARBA00022777"/>
    </source>
</evidence>
<proteinExistence type="inferred from homology"/>
<evidence type="ECO:0000256" key="8">
    <source>
        <dbReference type="HAMAP-Rule" id="MF_00238"/>
    </source>
</evidence>
<comment type="catalytic activity">
    <reaction evidence="6 8">
        <text>dCMP + ATP = dCDP + ADP</text>
        <dbReference type="Rhea" id="RHEA:25094"/>
        <dbReference type="ChEBI" id="CHEBI:30616"/>
        <dbReference type="ChEBI" id="CHEBI:57566"/>
        <dbReference type="ChEBI" id="CHEBI:58593"/>
        <dbReference type="ChEBI" id="CHEBI:456216"/>
        <dbReference type="EC" id="2.7.4.25"/>
    </reaction>
</comment>
<gene>
    <name evidence="8" type="primary">cmk</name>
    <name evidence="10" type="ORF">E5R92_03710</name>
</gene>
<comment type="similarity">
    <text evidence="1 8">Belongs to the cytidylate kinase family. Type 1 subfamily.</text>
</comment>
<evidence type="ECO:0000259" key="9">
    <source>
        <dbReference type="Pfam" id="PF02224"/>
    </source>
</evidence>
<keyword evidence="8" id="KW-0963">Cytoplasm</keyword>
<dbReference type="EC" id="2.7.4.25" evidence="8"/>
<sequence>MKLKKKIKIAIDSPAAAGAGTQAKLISKHFNLLYLDTGKIYRLIANIKLTQANRYSHSLIKKKMLKLTMKDLQNKKLLSDEVGTMASIISKDKKIRKLVHAFQIKSAYHPPKKYNGSCLDGRDITYKIIPNADFKFFITANTKTRALRRYKELKDLNKKISFNEVLKSIKNRDKSDYNRKVSPLMRTRDSILINTTNLTKRSCFLKIKQIIDRKLKA</sequence>
<comment type="subcellular location">
    <subcellularLocation>
        <location evidence="8">Cytoplasm</location>
    </subcellularLocation>
</comment>
<dbReference type="InterPro" id="IPR003136">
    <property type="entry name" value="Cytidylate_kin"/>
</dbReference>
<comment type="caution">
    <text evidence="8">Lacks conserved residue(s) required for the propagation of feature annotation.</text>
</comment>
<evidence type="ECO:0000256" key="2">
    <source>
        <dbReference type="ARBA" id="ARBA00022679"/>
    </source>
</evidence>
<dbReference type="InterPro" id="IPR011994">
    <property type="entry name" value="Cytidylate_kinase_dom"/>
</dbReference>
<dbReference type="EMBL" id="CP038852">
    <property type="protein sequence ID" value="QIZ20888.1"/>
    <property type="molecule type" value="Genomic_DNA"/>
</dbReference>
<dbReference type="CDD" id="cd02020">
    <property type="entry name" value="CMPK"/>
    <property type="match status" value="1"/>
</dbReference>
<evidence type="ECO:0000256" key="6">
    <source>
        <dbReference type="ARBA" id="ARBA00047615"/>
    </source>
</evidence>
<keyword evidence="3 8" id="KW-0547">Nucleotide-binding</keyword>
<organism evidence="10 11">
    <name type="scientific">Candidatus Pelagibacter giovannonii</name>
    <dbReference type="NCBI Taxonomy" id="2563896"/>
    <lineage>
        <taxon>Bacteria</taxon>
        <taxon>Pseudomonadati</taxon>
        <taxon>Pseudomonadota</taxon>
        <taxon>Alphaproteobacteria</taxon>
        <taxon>Candidatus Pelagibacterales</taxon>
        <taxon>Candidatus Pelagibacteraceae</taxon>
        <taxon>Candidatus Pelagibacter</taxon>
    </lineage>
</organism>
<dbReference type="GO" id="GO:0005524">
    <property type="term" value="F:ATP binding"/>
    <property type="evidence" value="ECO:0007669"/>
    <property type="project" value="UniProtKB-UniRule"/>
</dbReference>
<evidence type="ECO:0000313" key="10">
    <source>
        <dbReference type="EMBL" id="QIZ20888.1"/>
    </source>
</evidence>
<dbReference type="InterPro" id="IPR027417">
    <property type="entry name" value="P-loop_NTPase"/>
</dbReference>
<reference evidence="10 11" key="1">
    <citation type="journal article" date="2020" name="Nat. Microbiol.">
        <title>Lysogenic host-virus interactions in SAR11 marine bacteria.</title>
        <authorList>
            <person name="Morris R.M."/>
            <person name="Cain K.R."/>
            <person name="Hvorecny K.L."/>
            <person name="Kollman J.M."/>
        </authorList>
    </citation>
    <scope>NUCLEOTIDE SEQUENCE [LARGE SCALE GENOMIC DNA]</scope>
    <source>
        <strain evidence="10 11">NP1</strain>
    </source>
</reference>
<dbReference type="GO" id="GO:0005737">
    <property type="term" value="C:cytoplasm"/>
    <property type="evidence" value="ECO:0007669"/>
    <property type="project" value="UniProtKB-SubCell"/>
</dbReference>
<dbReference type="GO" id="GO:0036431">
    <property type="term" value="F:dCMP kinase activity"/>
    <property type="evidence" value="ECO:0007669"/>
    <property type="project" value="InterPro"/>
</dbReference>
<dbReference type="HAMAP" id="MF_00238">
    <property type="entry name" value="Cytidyl_kinase_type1"/>
    <property type="match status" value="1"/>
</dbReference>
<dbReference type="SUPFAM" id="SSF52540">
    <property type="entry name" value="P-loop containing nucleoside triphosphate hydrolases"/>
    <property type="match status" value="1"/>
</dbReference>
<dbReference type="Gene3D" id="3.40.50.300">
    <property type="entry name" value="P-loop containing nucleotide triphosphate hydrolases"/>
    <property type="match status" value="1"/>
</dbReference>
<dbReference type="AlphaFoldDB" id="A0A6H1Q237"/>
<keyword evidence="5 8" id="KW-0067">ATP-binding</keyword>
<dbReference type="GO" id="GO:0006220">
    <property type="term" value="P:pyrimidine nucleotide metabolic process"/>
    <property type="evidence" value="ECO:0007669"/>
    <property type="project" value="UniProtKB-UniRule"/>
</dbReference>
<evidence type="ECO:0000256" key="5">
    <source>
        <dbReference type="ARBA" id="ARBA00022840"/>
    </source>
</evidence>
<dbReference type="KEGG" id="peg:E5R92_03710"/>
<comment type="catalytic activity">
    <reaction evidence="7 8">
        <text>CMP + ATP = CDP + ADP</text>
        <dbReference type="Rhea" id="RHEA:11600"/>
        <dbReference type="ChEBI" id="CHEBI:30616"/>
        <dbReference type="ChEBI" id="CHEBI:58069"/>
        <dbReference type="ChEBI" id="CHEBI:60377"/>
        <dbReference type="ChEBI" id="CHEBI:456216"/>
        <dbReference type="EC" id="2.7.4.25"/>
    </reaction>
</comment>
<evidence type="ECO:0000256" key="1">
    <source>
        <dbReference type="ARBA" id="ARBA00009427"/>
    </source>
</evidence>
<accession>A0A6H1Q237</accession>
<feature type="domain" description="Cytidylate kinase" evidence="9">
    <location>
        <begin position="9"/>
        <end position="210"/>
    </location>
</feature>